<dbReference type="EnsemblPlants" id="AUR62027907-RA">
    <property type="protein sequence ID" value="AUR62027907-RA:cds"/>
    <property type="gene ID" value="AUR62027907"/>
</dbReference>
<name>A0A803MEL4_CHEQI</name>
<dbReference type="GeneID" id="110683702"/>
<dbReference type="GO" id="GO:0022857">
    <property type="term" value="F:transmembrane transporter activity"/>
    <property type="evidence" value="ECO:0007669"/>
    <property type="project" value="InterPro"/>
</dbReference>
<sequence>MESSVDINNNGKGGWLSSMLILGTSFGLSIASGAWYSNLIVLLISVFNVKNIPAAQINNIFSALINFFPFIAAILADSAFGSFSITLISSIVSLLGVLMFTLIVTIKSLRPPSCAINSTCVPPKTSQYSILYVSLTLASLGLGGTRYILATMGADQLDKLKHQASFFNWFVCVLYVGWIVGYTLLIYIQTSVSWELSFFIALAANLIAVALFLLGSQIYRKFAPQGSPFTSIARVLVAAFRNLKMIKPINGEDCYLYESEESKLTYGEPSKSLRFLNKAAFIKQGDNQVNGTKTKSWSQCTVEEVEDLKKLIKIMPIWSSSILLSGAMGVIISFTVLMALVMDRQLGSHFKIPAGTFTVVTLVFTAITSSTLDRFIYPTYKKLTGQYLTYLQGIGICHVTNILAAIAFALIERRRLKLIEINNLMDQQNAVAPLSALWLIFPLAIMGIGEGFYFSPEVALYYQEFPKSLRSTSTAMISLHIAAGYYLSSAFIDLVGKLSNWLPNDINLGRVDNACWVLAIIATVNFAYFLLCAILYKYNNPDPALDDANLVHT</sequence>
<reference evidence="7" key="1">
    <citation type="journal article" date="2017" name="Nature">
        <title>The genome of Chenopodium quinoa.</title>
        <authorList>
            <person name="Jarvis D.E."/>
            <person name="Ho Y.S."/>
            <person name="Lightfoot D.J."/>
            <person name="Schmoeckel S.M."/>
            <person name="Li B."/>
            <person name="Borm T.J.A."/>
            <person name="Ohyanagi H."/>
            <person name="Mineta K."/>
            <person name="Michell C.T."/>
            <person name="Saber N."/>
            <person name="Kharbatia N.M."/>
            <person name="Rupper R.R."/>
            <person name="Sharp A.R."/>
            <person name="Dally N."/>
            <person name="Boughton B.A."/>
            <person name="Woo Y.H."/>
            <person name="Gao G."/>
            <person name="Schijlen E.G.W.M."/>
            <person name="Guo X."/>
            <person name="Momin A.A."/>
            <person name="Negrao S."/>
            <person name="Al-Babili S."/>
            <person name="Gehring C."/>
            <person name="Roessner U."/>
            <person name="Jung C."/>
            <person name="Murphy K."/>
            <person name="Arold S.T."/>
            <person name="Gojobori T."/>
            <person name="van der Linden C.G."/>
            <person name="van Loo E.N."/>
            <person name="Jellen E.N."/>
            <person name="Maughan P.J."/>
            <person name="Tester M."/>
        </authorList>
    </citation>
    <scope>NUCLEOTIDE SEQUENCE [LARGE SCALE GENOMIC DNA]</scope>
    <source>
        <strain evidence="7">cv. PI 614886</strain>
    </source>
</reference>
<dbReference type="PANTHER" id="PTHR11654">
    <property type="entry name" value="OLIGOPEPTIDE TRANSPORTER-RELATED"/>
    <property type="match status" value="1"/>
</dbReference>
<keyword evidence="3 6" id="KW-0812">Transmembrane</keyword>
<evidence type="ECO:0000256" key="3">
    <source>
        <dbReference type="ARBA" id="ARBA00022692"/>
    </source>
</evidence>
<evidence type="ECO:0000256" key="5">
    <source>
        <dbReference type="ARBA" id="ARBA00023136"/>
    </source>
</evidence>
<dbReference type="SUPFAM" id="SSF103473">
    <property type="entry name" value="MFS general substrate transporter"/>
    <property type="match status" value="1"/>
</dbReference>
<evidence type="ECO:0000256" key="1">
    <source>
        <dbReference type="ARBA" id="ARBA00004141"/>
    </source>
</evidence>
<keyword evidence="5 6" id="KW-0472">Membrane</keyword>
<feature type="transmembrane region" description="Helical" evidence="6">
    <location>
        <begin position="199"/>
        <end position="219"/>
    </location>
</feature>
<feature type="transmembrane region" description="Helical" evidence="6">
    <location>
        <begin position="82"/>
        <end position="109"/>
    </location>
</feature>
<evidence type="ECO:0000256" key="4">
    <source>
        <dbReference type="ARBA" id="ARBA00022989"/>
    </source>
</evidence>
<feature type="transmembrane region" description="Helical" evidence="6">
    <location>
        <begin position="352"/>
        <end position="370"/>
    </location>
</feature>
<gene>
    <name evidence="7" type="primary">LOC110683702</name>
</gene>
<dbReference type="Gramene" id="AUR62027907-RA">
    <property type="protein sequence ID" value="AUR62027907-RA:cds"/>
    <property type="gene ID" value="AUR62027907"/>
</dbReference>
<dbReference type="OrthoDB" id="8904098at2759"/>
<feature type="transmembrane region" description="Helical" evidence="6">
    <location>
        <begin position="166"/>
        <end position="187"/>
    </location>
</feature>
<accession>A0A803MEL4</accession>
<reference evidence="7" key="2">
    <citation type="submission" date="2021-03" db="UniProtKB">
        <authorList>
            <consortium name="EnsemblPlants"/>
        </authorList>
    </citation>
    <scope>IDENTIFICATION</scope>
</reference>
<organism evidence="7 8">
    <name type="scientific">Chenopodium quinoa</name>
    <name type="common">Quinoa</name>
    <dbReference type="NCBI Taxonomy" id="63459"/>
    <lineage>
        <taxon>Eukaryota</taxon>
        <taxon>Viridiplantae</taxon>
        <taxon>Streptophyta</taxon>
        <taxon>Embryophyta</taxon>
        <taxon>Tracheophyta</taxon>
        <taxon>Spermatophyta</taxon>
        <taxon>Magnoliopsida</taxon>
        <taxon>eudicotyledons</taxon>
        <taxon>Gunneridae</taxon>
        <taxon>Pentapetalae</taxon>
        <taxon>Caryophyllales</taxon>
        <taxon>Chenopodiaceae</taxon>
        <taxon>Chenopodioideae</taxon>
        <taxon>Atripliceae</taxon>
        <taxon>Chenopodium</taxon>
    </lineage>
</organism>
<feature type="transmembrane region" description="Helical" evidence="6">
    <location>
        <begin position="317"/>
        <end position="340"/>
    </location>
</feature>
<dbReference type="Pfam" id="PF00854">
    <property type="entry name" value="PTR2"/>
    <property type="match status" value="1"/>
</dbReference>
<evidence type="ECO:0000313" key="7">
    <source>
        <dbReference type="EnsemblPlants" id="AUR62027907-RA:cds"/>
    </source>
</evidence>
<feature type="transmembrane region" description="Helical" evidence="6">
    <location>
        <begin position="474"/>
        <end position="495"/>
    </location>
</feature>
<comment type="subcellular location">
    <subcellularLocation>
        <location evidence="1">Membrane</location>
        <topology evidence="1">Multi-pass membrane protein</topology>
    </subcellularLocation>
</comment>
<evidence type="ECO:0000256" key="2">
    <source>
        <dbReference type="ARBA" id="ARBA00005982"/>
    </source>
</evidence>
<dbReference type="OMA" id="WMSAVIG"/>
<feature type="transmembrane region" description="Helical" evidence="6">
    <location>
        <begin position="20"/>
        <end position="47"/>
    </location>
</feature>
<dbReference type="KEGG" id="cqi:110683702"/>
<dbReference type="GO" id="GO:0016020">
    <property type="term" value="C:membrane"/>
    <property type="evidence" value="ECO:0007669"/>
    <property type="project" value="UniProtKB-SubCell"/>
</dbReference>
<comment type="similarity">
    <text evidence="2">Belongs to the major facilitator superfamily. Proton-dependent oligopeptide transporter (POT/PTR) (TC 2.A.17) family.</text>
</comment>
<dbReference type="Proteomes" id="UP000596660">
    <property type="component" value="Unplaced"/>
</dbReference>
<protein>
    <submittedName>
        <fullName evidence="7">Uncharacterized protein</fullName>
    </submittedName>
</protein>
<feature type="transmembrane region" description="Helical" evidence="6">
    <location>
        <begin position="516"/>
        <end position="536"/>
    </location>
</feature>
<dbReference type="InterPro" id="IPR000109">
    <property type="entry name" value="POT_fam"/>
</dbReference>
<dbReference type="Gene3D" id="1.20.1250.20">
    <property type="entry name" value="MFS general substrate transporter like domains"/>
    <property type="match status" value="1"/>
</dbReference>
<keyword evidence="4 6" id="KW-1133">Transmembrane helix</keyword>
<feature type="transmembrane region" description="Helical" evidence="6">
    <location>
        <begin position="390"/>
        <end position="411"/>
    </location>
</feature>
<dbReference type="InterPro" id="IPR036259">
    <property type="entry name" value="MFS_trans_sf"/>
</dbReference>
<feature type="transmembrane region" description="Helical" evidence="6">
    <location>
        <begin position="431"/>
        <end position="454"/>
    </location>
</feature>
<dbReference type="RefSeq" id="XP_021715787.1">
    <property type="nucleotide sequence ID" value="XM_021860095.1"/>
</dbReference>
<feature type="transmembrane region" description="Helical" evidence="6">
    <location>
        <begin position="59"/>
        <end position="76"/>
    </location>
</feature>
<evidence type="ECO:0000256" key="6">
    <source>
        <dbReference type="SAM" id="Phobius"/>
    </source>
</evidence>
<dbReference type="AlphaFoldDB" id="A0A803MEL4"/>
<dbReference type="SMR" id="A0A803MEL4"/>
<evidence type="ECO:0000313" key="8">
    <source>
        <dbReference type="Proteomes" id="UP000596660"/>
    </source>
</evidence>
<keyword evidence="8" id="KW-1185">Reference proteome</keyword>
<feature type="transmembrane region" description="Helical" evidence="6">
    <location>
        <begin position="130"/>
        <end position="154"/>
    </location>
</feature>
<proteinExistence type="inferred from homology"/>